<gene>
    <name evidence="2" type="ORF">SPARVUS_LOCUS6771073</name>
</gene>
<reference evidence="2" key="1">
    <citation type="submission" date="2023-05" db="EMBL/GenBank/DDBJ databases">
        <authorList>
            <person name="Stuckert A."/>
        </authorList>
    </citation>
    <scope>NUCLEOTIDE SEQUENCE</scope>
</reference>
<organism evidence="2 3">
    <name type="scientific">Staurois parvus</name>
    <dbReference type="NCBI Taxonomy" id="386267"/>
    <lineage>
        <taxon>Eukaryota</taxon>
        <taxon>Metazoa</taxon>
        <taxon>Chordata</taxon>
        <taxon>Craniata</taxon>
        <taxon>Vertebrata</taxon>
        <taxon>Euteleostomi</taxon>
        <taxon>Amphibia</taxon>
        <taxon>Batrachia</taxon>
        <taxon>Anura</taxon>
        <taxon>Neobatrachia</taxon>
        <taxon>Ranoidea</taxon>
        <taxon>Ranidae</taxon>
        <taxon>Staurois</taxon>
    </lineage>
</organism>
<evidence type="ECO:0000313" key="2">
    <source>
        <dbReference type="EMBL" id="CAI9568620.1"/>
    </source>
</evidence>
<dbReference type="EMBL" id="CATNWA010014182">
    <property type="protein sequence ID" value="CAI9568620.1"/>
    <property type="molecule type" value="Genomic_DNA"/>
</dbReference>
<proteinExistence type="predicted"/>
<dbReference type="Proteomes" id="UP001162483">
    <property type="component" value="Unassembled WGS sequence"/>
</dbReference>
<name>A0ABN9D9S0_9NEOB</name>
<keyword evidence="3" id="KW-1185">Reference proteome</keyword>
<accession>A0ABN9D9S0</accession>
<dbReference type="InterPro" id="IPR002492">
    <property type="entry name" value="Transposase_Tc1-like"/>
</dbReference>
<dbReference type="Pfam" id="PF01498">
    <property type="entry name" value="HTH_Tnp_Tc3_2"/>
    <property type="match status" value="1"/>
</dbReference>
<protein>
    <recommendedName>
        <fullName evidence="1">Transposase Tc1-like domain-containing protein</fullName>
    </recommendedName>
</protein>
<feature type="domain" description="Transposase Tc1-like" evidence="1">
    <location>
        <begin position="1"/>
        <end position="57"/>
    </location>
</feature>
<feature type="non-terminal residue" evidence="2">
    <location>
        <position position="57"/>
    </location>
</feature>
<comment type="caution">
    <text evidence="2">The sequence shown here is derived from an EMBL/GenBank/DDBJ whole genome shotgun (WGS) entry which is preliminary data.</text>
</comment>
<sequence length="57" mass="6446">MIMRKVRDQPRTSREELVNDLRSVGTTVTKQTIGNTICRHGLKSSSVRKVPSLKKAH</sequence>
<evidence type="ECO:0000259" key="1">
    <source>
        <dbReference type="Pfam" id="PF01498"/>
    </source>
</evidence>
<evidence type="ECO:0000313" key="3">
    <source>
        <dbReference type="Proteomes" id="UP001162483"/>
    </source>
</evidence>